<keyword evidence="2" id="KW-0175">Coiled coil</keyword>
<evidence type="ECO:0000313" key="4">
    <source>
        <dbReference type="Proteomes" id="UP000828390"/>
    </source>
</evidence>
<reference evidence="3" key="1">
    <citation type="journal article" date="2019" name="bioRxiv">
        <title>The Genome of the Zebra Mussel, Dreissena polymorpha: A Resource for Invasive Species Research.</title>
        <authorList>
            <person name="McCartney M.A."/>
            <person name="Auch B."/>
            <person name="Kono T."/>
            <person name="Mallez S."/>
            <person name="Zhang Y."/>
            <person name="Obille A."/>
            <person name="Becker A."/>
            <person name="Abrahante J.E."/>
            <person name="Garbe J."/>
            <person name="Badalamenti J.P."/>
            <person name="Herman A."/>
            <person name="Mangelson H."/>
            <person name="Liachko I."/>
            <person name="Sullivan S."/>
            <person name="Sone E.D."/>
            <person name="Koren S."/>
            <person name="Silverstein K.A.T."/>
            <person name="Beckman K.B."/>
            <person name="Gohl D.M."/>
        </authorList>
    </citation>
    <scope>NUCLEOTIDE SEQUENCE</scope>
    <source>
        <strain evidence="3">Duluth1</strain>
        <tissue evidence="3">Whole animal</tissue>
    </source>
</reference>
<dbReference type="Proteomes" id="UP000828390">
    <property type="component" value="Unassembled WGS sequence"/>
</dbReference>
<dbReference type="SUPFAM" id="SSF48452">
    <property type="entry name" value="TPR-like"/>
    <property type="match status" value="2"/>
</dbReference>
<dbReference type="AlphaFoldDB" id="A0A9D4DW83"/>
<proteinExistence type="predicted"/>
<gene>
    <name evidence="3" type="ORF">DPMN_169827</name>
</gene>
<evidence type="ECO:0000313" key="3">
    <source>
        <dbReference type="EMBL" id="KAH3768608.1"/>
    </source>
</evidence>
<organism evidence="3 4">
    <name type="scientific">Dreissena polymorpha</name>
    <name type="common">Zebra mussel</name>
    <name type="synonym">Mytilus polymorpha</name>
    <dbReference type="NCBI Taxonomy" id="45954"/>
    <lineage>
        <taxon>Eukaryota</taxon>
        <taxon>Metazoa</taxon>
        <taxon>Spiralia</taxon>
        <taxon>Lophotrochozoa</taxon>
        <taxon>Mollusca</taxon>
        <taxon>Bivalvia</taxon>
        <taxon>Autobranchia</taxon>
        <taxon>Heteroconchia</taxon>
        <taxon>Euheterodonta</taxon>
        <taxon>Imparidentia</taxon>
        <taxon>Neoheterodontei</taxon>
        <taxon>Myida</taxon>
        <taxon>Dreissenoidea</taxon>
        <taxon>Dreissenidae</taxon>
        <taxon>Dreissena</taxon>
    </lineage>
</organism>
<dbReference type="Pfam" id="PF13181">
    <property type="entry name" value="TPR_8"/>
    <property type="match status" value="1"/>
</dbReference>
<dbReference type="SMART" id="SM00028">
    <property type="entry name" value="TPR"/>
    <property type="match status" value="2"/>
</dbReference>
<dbReference type="InterPro" id="IPR011990">
    <property type="entry name" value="TPR-like_helical_dom_sf"/>
</dbReference>
<evidence type="ECO:0000256" key="1">
    <source>
        <dbReference type="PROSITE-ProRule" id="PRU00339"/>
    </source>
</evidence>
<dbReference type="Gene3D" id="1.25.40.10">
    <property type="entry name" value="Tetratricopeptide repeat domain"/>
    <property type="match status" value="2"/>
</dbReference>
<reference evidence="3" key="2">
    <citation type="submission" date="2020-11" db="EMBL/GenBank/DDBJ databases">
        <authorList>
            <person name="McCartney M.A."/>
            <person name="Auch B."/>
            <person name="Kono T."/>
            <person name="Mallez S."/>
            <person name="Becker A."/>
            <person name="Gohl D.M."/>
            <person name="Silverstein K.A.T."/>
            <person name="Koren S."/>
            <person name="Bechman K.B."/>
            <person name="Herman A."/>
            <person name="Abrahante J.E."/>
            <person name="Garbe J."/>
        </authorList>
    </citation>
    <scope>NUCLEOTIDE SEQUENCE</scope>
    <source>
        <strain evidence="3">Duluth1</strain>
        <tissue evidence="3">Whole animal</tissue>
    </source>
</reference>
<evidence type="ECO:0000256" key="2">
    <source>
        <dbReference type="SAM" id="Coils"/>
    </source>
</evidence>
<dbReference type="EMBL" id="JAIWYP010000009">
    <property type="protein sequence ID" value="KAH3768608.1"/>
    <property type="molecule type" value="Genomic_DNA"/>
</dbReference>
<feature type="repeat" description="TPR" evidence="1">
    <location>
        <begin position="291"/>
        <end position="324"/>
    </location>
</feature>
<dbReference type="InterPro" id="IPR019734">
    <property type="entry name" value="TPR_rpt"/>
</dbReference>
<accession>A0A9D4DW83</accession>
<feature type="coiled-coil region" evidence="2">
    <location>
        <begin position="106"/>
        <end position="133"/>
    </location>
</feature>
<sequence>MDILKKYQSDLEHYPSFHKHSNEWRKTVLKTESDIKIIIDKINNEINSDKKRRTVMENSRDHNLLSYLYCLINDRSKVDEHIKGALNIDKGNIITLTGQAYVYLEYEEKFSEVEKILKKLHKLNEERHRVLQADAEIEYGYCRMGAKFYHNSVSRLEKIIADAETLTAPPSDWKTSICIWNFGLALAKRRLLTLSNITSSEEIDLSHKNYRRVIDILYKITNSENNENVDRVTVYKARAYAEVGSVTLFVETNEKEFPNGPNDILPESEIEFNYTSRTYIELALKVCDNDAYVLLKCGKYFRYINDIDRAVELYKKALKFNQTSSAHEHVALLLKRTIENDILSETKSKNRVHDSKSKNDHLHIVKCPKEVLQIDKIKFKRLIKDIFHHFNEALKSPNRSALYNKGLFLRQIGDIKEAYDTFKKLIFDKNDGKCSVMHLANAYEQAANCIMEFESNEHYKEEMFHYLKRSLEISSDLVAKMPSLESCWTTAPTLKSLLTREAQTKQRQYNLAFLYDKLQTYDKSFKVYQDLLNILEEPREKVDVILRMISTQVKQGDYDGSILAFNLIACLPDGRQKLVENEYIEVHIEGCLQALEQDECDVAKVRVKNALRFIEKKTDSSLDRRDEIASEDMHEEFEVFLLCDDNDDKLTDHYRYLRDHLQLLGISVTINSTDVRPGFTLLNGVTDVMNASKHFVIALKDRNTSREFEQRVAMVQEVLKRRARSNCVVLSSCELPVWLTGSPVIMGDDVISLFCEDIHQMLVNTRARDILKQILLHLCQKQRPATAISHP</sequence>
<comment type="caution">
    <text evidence="3">The sequence shown here is derived from an EMBL/GenBank/DDBJ whole genome shotgun (WGS) entry which is preliminary data.</text>
</comment>
<keyword evidence="1" id="KW-0802">TPR repeat</keyword>
<name>A0A9D4DW83_DREPO</name>
<protein>
    <submittedName>
        <fullName evidence="3">Uncharacterized protein</fullName>
    </submittedName>
</protein>
<dbReference type="PROSITE" id="PS50005">
    <property type="entry name" value="TPR"/>
    <property type="match status" value="1"/>
</dbReference>
<keyword evidence="4" id="KW-1185">Reference proteome</keyword>